<name>F2EKK4_HORVV</name>
<dbReference type="AlphaFoldDB" id="F2EKK4"/>
<accession>F2EKK4</accession>
<protein>
    <submittedName>
        <fullName evidence="1">Predicted protein</fullName>
    </submittedName>
</protein>
<organism evidence="1">
    <name type="scientific">Hordeum vulgare subsp. vulgare</name>
    <name type="common">Domesticated barley</name>
    <dbReference type="NCBI Taxonomy" id="112509"/>
    <lineage>
        <taxon>Eukaryota</taxon>
        <taxon>Viridiplantae</taxon>
        <taxon>Streptophyta</taxon>
        <taxon>Embryophyta</taxon>
        <taxon>Tracheophyta</taxon>
        <taxon>Spermatophyta</taxon>
        <taxon>Magnoliopsida</taxon>
        <taxon>Liliopsida</taxon>
        <taxon>Poales</taxon>
        <taxon>Poaceae</taxon>
        <taxon>BOP clade</taxon>
        <taxon>Pooideae</taxon>
        <taxon>Triticodae</taxon>
        <taxon>Triticeae</taxon>
        <taxon>Hordeinae</taxon>
        <taxon>Hordeum</taxon>
    </lineage>
</organism>
<reference evidence="1" key="1">
    <citation type="journal article" date="2011" name="Plant Physiol.">
        <title>Comprehensive sequence analysis of 24,783 barley full-length cDNAs derived from 12 clone libraries.</title>
        <authorList>
            <person name="Matsumoto T."/>
            <person name="Tanaka T."/>
            <person name="Sakai H."/>
            <person name="Amano N."/>
            <person name="Kanamori H."/>
            <person name="Kurita K."/>
            <person name="Kikuta A."/>
            <person name="Kamiya K."/>
            <person name="Yamamoto M."/>
            <person name="Ikawa H."/>
            <person name="Fujii N."/>
            <person name="Hori K."/>
            <person name="Itoh T."/>
            <person name="Sato K."/>
        </authorList>
    </citation>
    <scope>NUCLEOTIDE SEQUENCE</scope>
    <source>
        <tissue evidence="1">Flower</tissue>
    </source>
</reference>
<dbReference type="EMBL" id="AK376681">
    <property type="protein sequence ID" value="BAK07876.1"/>
    <property type="molecule type" value="mRNA"/>
</dbReference>
<sequence>MPCVLGAGQPRRTCVVAQRLRWRGMARWRGGEAVRAAGEAARAAMLLASGRGMCVSRGCADHRRRTRPAERRTAASITSVRDRVCEPGRAGRGVIEVLGVCRR</sequence>
<evidence type="ECO:0000313" key="1">
    <source>
        <dbReference type="EMBL" id="BAK07876.1"/>
    </source>
</evidence>
<proteinExistence type="evidence at transcript level"/>